<name>A0A9W6MZC5_9HYPH</name>
<dbReference type="EMBL" id="BSFJ01000007">
    <property type="protein sequence ID" value="GLK71875.1"/>
    <property type="molecule type" value="Genomic_DNA"/>
</dbReference>
<accession>A0A9W6MZC5</accession>
<dbReference type="GO" id="GO:0016757">
    <property type="term" value="F:glycosyltransferase activity"/>
    <property type="evidence" value="ECO:0007669"/>
    <property type="project" value="TreeGrafter"/>
</dbReference>
<sequence length="367" mass="41693">MRAEETRPTAFVLLGIGFGGDSWHARWRNGQIIGLNEPYAYGYHHAEDHGFRVVYSQDRPEGPLSRLVRMGWRALLGFDIVHPWRNREAFFNSNVVWTHTEYQGLAAVTLCLLFPRRRRPRLILQSVWLIDRWETLGPLRRRFFRYLLQRGDILSFHSPANTERARAVFPNSRCELILFGINADDPKPPADPSSAVPVRLLAPGSDRHRDWRTLIEAVRGMANFELRIVSRTCDPRLLAGVDNVRIERPADNAELTALYQQASAVVVPLVENMHASGITVIEEATQMGRPVIATQVGGLEAYFGPDCLTYVPPRDVDALRQAIARLITEPHAAHDQVVAAQRRMREGGISSRDYARQHAEWSRELLA</sequence>
<dbReference type="PANTHER" id="PTHR12526">
    <property type="entry name" value="GLYCOSYLTRANSFERASE"/>
    <property type="match status" value="1"/>
</dbReference>
<comment type="caution">
    <text evidence="1">The sequence shown here is derived from an EMBL/GenBank/DDBJ whole genome shotgun (WGS) entry which is preliminary data.</text>
</comment>
<protein>
    <submittedName>
        <fullName evidence="1">Glycosyltransferase group 1 protein</fullName>
    </submittedName>
</protein>
<dbReference type="Gene3D" id="3.40.50.2000">
    <property type="entry name" value="Glycogen Phosphorylase B"/>
    <property type="match status" value="1"/>
</dbReference>
<reference evidence="1" key="2">
    <citation type="submission" date="2023-01" db="EMBL/GenBank/DDBJ databases">
        <authorList>
            <person name="Sun Q."/>
            <person name="Evtushenko L."/>
        </authorList>
    </citation>
    <scope>NUCLEOTIDE SEQUENCE</scope>
    <source>
        <strain evidence="1">VKM B-2484</strain>
    </source>
</reference>
<dbReference type="RefSeq" id="WP_213373336.1">
    <property type="nucleotide sequence ID" value="NZ_BSFJ01000007.1"/>
</dbReference>
<reference evidence="1" key="1">
    <citation type="journal article" date="2014" name="Int. J. Syst. Evol. Microbiol.">
        <title>Complete genome sequence of Corynebacterium casei LMG S-19264T (=DSM 44701T), isolated from a smear-ripened cheese.</title>
        <authorList>
            <consortium name="US DOE Joint Genome Institute (JGI-PGF)"/>
            <person name="Walter F."/>
            <person name="Albersmeier A."/>
            <person name="Kalinowski J."/>
            <person name="Ruckert C."/>
        </authorList>
    </citation>
    <scope>NUCLEOTIDE SEQUENCE</scope>
    <source>
        <strain evidence="1">VKM B-2484</strain>
    </source>
</reference>
<dbReference type="SUPFAM" id="SSF53756">
    <property type="entry name" value="UDP-Glycosyltransferase/glycogen phosphorylase"/>
    <property type="match status" value="1"/>
</dbReference>
<evidence type="ECO:0000313" key="1">
    <source>
        <dbReference type="EMBL" id="GLK71875.1"/>
    </source>
</evidence>
<proteinExistence type="predicted"/>
<dbReference type="Proteomes" id="UP001143370">
    <property type="component" value="Unassembled WGS sequence"/>
</dbReference>
<dbReference type="PANTHER" id="PTHR12526:SF590">
    <property type="entry name" value="ALPHA-MALTOSE-1-PHOSPHATE SYNTHASE"/>
    <property type="match status" value="1"/>
</dbReference>
<dbReference type="Pfam" id="PF13692">
    <property type="entry name" value="Glyco_trans_1_4"/>
    <property type="match status" value="1"/>
</dbReference>
<keyword evidence="2" id="KW-1185">Reference proteome</keyword>
<evidence type="ECO:0000313" key="2">
    <source>
        <dbReference type="Proteomes" id="UP001143370"/>
    </source>
</evidence>
<organism evidence="1 2">
    <name type="scientific">Ancylobacter dichloromethanicus</name>
    <dbReference type="NCBI Taxonomy" id="518825"/>
    <lineage>
        <taxon>Bacteria</taxon>
        <taxon>Pseudomonadati</taxon>
        <taxon>Pseudomonadota</taxon>
        <taxon>Alphaproteobacteria</taxon>
        <taxon>Hyphomicrobiales</taxon>
        <taxon>Xanthobacteraceae</taxon>
        <taxon>Ancylobacter</taxon>
    </lineage>
</organism>
<gene>
    <name evidence="1" type="ORF">GCM10017643_19910</name>
</gene>
<dbReference type="AlphaFoldDB" id="A0A9W6MZC5"/>